<keyword evidence="1" id="KW-0472">Membrane</keyword>
<feature type="transmembrane region" description="Helical" evidence="1">
    <location>
        <begin position="280"/>
        <end position="298"/>
    </location>
</feature>
<feature type="transmembrane region" description="Helical" evidence="1">
    <location>
        <begin position="100"/>
        <end position="116"/>
    </location>
</feature>
<accession>A0A8J6P059</accession>
<feature type="transmembrane region" description="Helical" evidence="1">
    <location>
        <begin position="165"/>
        <end position="185"/>
    </location>
</feature>
<feature type="transmembrane region" description="Helical" evidence="1">
    <location>
        <begin position="143"/>
        <end position="158"/>
    </location>
</feature>
<dbReference type="EMBL" id="JACNIG010000028">
    <property type="protein sequence ID" value="MBC8430367.1"/>
    <property type="molecule type" value="Genomic_DNA"/>
</dbReference>
<feature type="transmembrane region" description="Helical" evidence="1">
    <location>
        <begin position="361"/>
        <end position="379"/>
    </location>
</feature>
<evidence type="ECO:0000313" key="3">
    <source>
        <dbReference type="EMBL" id="MBC8430367.1"/>
    </source>
</evidence>
<dbReference type="AlphaFoldDB" id="A0A8J6P059"/>
<protein>
    <submittedName>
        <fullName evidence="3">Glycosyltransferase family 39 protein</fullName>
    </submittedName>
</protein>
<organism evidence="3 4">
    <name type="scientific">Candidatus Desulfatibia vada</name>
    <dbReference type="NCBI Taxonomy" id="2841696"/>
    <lineage>
        <taxon>Bacteria</taxon>
        <taxon>Pseudomonadati</taxon>
        <taxon>Thermodesulfobacteriota</taxon>
        <taxon>Desulfobacteria</taxon>
        <taxon>Desulfobacterales</taxon>
        <taxon>Desulfobacterales incertae sedis</taxon>
        <taxon>Candidatus Desulfatibia</taxon>
    </lineage>
</organism>
<proteinExistence type="predicted"/>
<keyword evidence="1" id="KW-1133">Transmembrane helix</keyword>
<reference evidence="3 4" key="1">
    <citation type="submission" date="2020-08" db="EMBL/GenBank/DDBJ databases">
        <title>Bridging the membrane lipid divide: bacteria of the FCB group superphylum have the potential to synthesize archaeal ether lipids.</title>
        <authorList>
            <person name="Villanueva L."/>
            <person name="Von Meijenfeldt F.A.B."/>
            <person name="Westbye A.B."/>
            <person name="Yadav S."/>
            <person name="Hopmans E.C."/>
            <person name="Dutilh B.E."/>
            <person name="Sinninghe Damste J.S."/>
        </authorList>
    </citation>
    <scope>NUCLEOTIDE SEQUENCE [LARGE SCALE GENOMIC DNA]</scope>
    <source>
        <strain evidence="3">NIOZ-UU17</strain>
    </source>
</reference>
<evidence type="ECO:0000313" key="4">
    <source>
        <dbReference type="Proteomes" id="UP000605201"/>
    </source>
</evidence>
<feature type="transmembrane region" description="Helical" evidence="1">
    <location>
        <begin position="310"/>
        <end position="331"/>
    </location>
</feature>
<feature type="non-terminal residue" evidence="3">
    <location>
        <position position="408"/>
    </location>
</feature>
<dbReference type="Pfam" id="PF13231">
    <property type="entry name" value="PMT_2"/>
    <property type="match status" value="1"/>
</dbReference>
<feature type="domain" description="Glycosyltransferase RgtA/B/C/D-like" evidence="2">
    <location>
        <begin position="31"/>
        <end position="178"/>
    </location>
</feature>
<dbReference type="Proteomes" id="UP000605201">
    <property type="component" value="Unassembled WGS sequence"/>
</dbReference>
<feature type="transmembrane region" description="Helical" evidence="1">
    <location>
        <begin position="46"/>
        <end position="65"/>
    </location>
</feature>
<keyword evidence="1" id="KW-0812">Transmembrane</keyword>
<name>A0A8J6P059_9BACT</name>
<sequence length="408" mass="46143">MSRVAHWTQNQSIDFYPTYILRQLHQAPWSEFAITHFQILSGSDRYANLIQWFSMIGSIIGVSLIAKQLGAFSRGQIFTAVLSIPFPLAILEATSTKNDYVVSFWLVCFIYFLMVMKKRISFPYLLGAGCSLGLAILSKGTAYIFAFPFLIWCCFGVFKKSRAQFLKYVLVIAIVVISMNFGHYLRNFNLYGNPLGPGQESPTMNGSHKYTNDAFSIATVTSNVIRNLALYAGTPYVFINEIIEDGAYSLHNLLGIDANDTRTTWSGTEFHIGKHSNDSGVNLVYIILIIVSITFWLCSTNKYEFKSKYLGRYVITLMIASLLFCFVLKWQPWHSRLHLPVLVLLSPVIGTILSKSSYKKVANVIVSIMILFLVQSVFFDSDRKVFGKGNTLWLHKNLTLQVIKGLRS</sequence>
<dbReference type="InterPro" id="IPR038731">
    <property type="entry name" value="RgtA/B/C-like"/>
</dbReference>
<evidence type="ECO:0000259" key="2">
    <source>
        <dbReference type="Pfam" id="PF13231"/>
    </source>
</evidence>
<gene>
    <name evidence="3" type="ORF">H8D96_00455</name>
</gene>
<feature type="transmembrane region" description="Helical" evidence="1">
    <location>
        <begin position="77"/>
        <end position="94"/>
    </location>
</feature>
<comment type="caution">
    <text evidence="3">The sequence shown here is derived from an EMBL/GenBank/DDBJ whole genome shotgun (WGS) entry which is preliminary data.</text>
</comment>
<feature type="transmembrane region" description="Helical" evidence="1">
    <location>
        <begin position="337"/>
        <end position="354"/>
    </location>
</feature>
<evidence type="ECO:0000256" key="1">
    <source>
        <dbReference type="SAM" id="Phobius"/>
    </source>
</evidence>